<organism evidence="2 3">
    <name type="scientific">Hyaloperonospora brassicae</name>
    <name type="common">Brassica downy mildew</name>
    <name type="synonym">Peronospora brassicae</name>
    <dbReference type="NCBI Taxonomy" id="162125"/>
    <lineage>
        <taxon>Eukaryota</taxon>
        <taxon>Sar</taxon>
        <taxon>Stramenopiles</taxon>
        <taxon>Oomycota</taxon>
        <taxon>Peronosporomycetes</taxon>
        <taxon>Peronosporales</taxon>
        <taxon>Peronosporaceae</taxon>
        <taxon>Hyaloperonospora</taxon>
    </lineage>
</organism>
<keyword evidence="1" id="KW-0732">Signal</keyword>
<keyword evidence="3" id="KW-1185">Reference proteome</keyword>
<comment type="caution">
    <text evidence="2">The sequence shown here is derived from an EMBL/GenBank/DDBJ whole genome shotgun (WGS) entry which is preliminary data.</text>
</comment>
<dbReference type="Proteomes" id="UP001162031">
    <property type="component" value="Unassembled WGS sequence"/>
</dbReference>
<proteinExistence type="predicted"/>
<evidence type="ECO:0008006" key="4">
    <source>
        <dbReference type="Google" id="ProtNLM"/>
    </source>
</evidence>
<name>A0AAV0UYW8_HYABA</name>
<reference evidence="2" key="1">
    <citation type="submission" date="2022-12" db="EMBL/GenBank/DDBJ databases">
        <authorList>
            <person name="Webb A."/>
        </authorList>
    </citation>
    <scope>NUCLEOTIDE SEQUENCE</scope>
    <source>
        <strain evidence="2">Hp1</strain>
    </source>
</reference>
<feature type="signal peptide" evidence="1">
    <location>
        <begin position="1"/>
        <end position="22"/>
    </location>
</feature>
<evidence type="ECO:0000313" key="3">
    <source>
        <dbReference type="Proteomes" id="UP001162031"/>
    </source>
</evidence>
<protein>
    <recommendedName>
        <fullName evidence="4">RxLR effector candidate protein</fullName>
    </recommendedName>
</protein>
<evidence type="ECO:0000313" key="2">
    <source>
        <dbReference type="EMBL" id="CAI5742147.1"/>
    </source>
</evidence>
<dbReference type="AlphaFoldDB" id="A0AAV0UYW8"/>
<sequence>MHLYAVELGAALFLVCVGGDSAAYALKLSTAERQPQSRLLADERIDTESPTSLTNFERLDKDSEERVFPAQEMKGIDLAEKMKRIDSWVSETLTQHFADSTMKAAGKPSHLDDETFAAAQKQSISTPQNKRWTVDDENFGVSSIGDPTRPSHFDGVVDAPLTAKWSTSNTWEETTSAFELSQQPRYEKWVKEGLSGAEAAHKLDFDDYKGLAQNLKTLKGYIKFRQSQETLLECMTKYWGDEELLVSFIGRAKMNKGGKSAAEELENLLIAKWLGDENMNPAELLRVMGMETIDDLISPKLNTVLKYVEVYILRSKDTSFSVLAPVRKKLGDEEVARVLNAASKDPFSSVTRDIAETLLTLLKMEWLSEGKPREATVATIKALSV</sequence>
<evidence type="ECO:0000256" key="1">
    <source>
        <dbReference type="SAM" id="SignalP"/>
    </source>
</evidence>
<accession>A0AAV0UYW8</accession>
<dbReference type="EMBL" id="CANTFL010001463">
    <property type="protein sequence ID" value="CAI5742147.1"/>
    <property type="molecule type" value="Genomic_DNA"/>
</dbReference>
<gene>
    <name evidence="2" type="ORF">HBR001_LOCUS8835</name>
</gene>
<feature type="chain" id="PRO_5043538748" description="RxLR effector candidate protein" evidence="1">
    <location>
        <begin position="23"/>
        <end position="385"/>
    </location>
</feature>